<dbReference type="PANTHER" id="PTHR43431:SF7">
    <property type="entry name" value="OXIDOREDUCTASE, SHORT CHAIN DEHYDROGENASE_REDUCTASE FAMILY (AFU_ORTHOLOGUE AFUA_5G14000)"/>
    <property type="match status" value="1"/>
</dbReference>
<accession>A0A0C3S129</accession>
<name>A0A0C3S129_PHLG1</name>
<dbReference type="Proteomes" id="UP000053257">
    <property type="component" value="Unassembled WGS sequence"/>
</dbReference>
<protein>
    <submittedName>
        <fullName evidence="1">Uncharacterized protein</fullName>
    </submittedName>
</protein>
<dbReference type="Pfam" id="PF00106">
    <property type="entry name" value="adh_short"/>
    <property type="match status" value="1"/>
</dbReference>
<sequence>MSARPIFVVAGIGNGTGTGAASARLFAKSGYRVALVARNAEHLSALAAEINSAGGEAAAFPVPDYAYQTVLGVFDTIGAHAWPSAGAGEVRAALWNASGGAFKRFFDVTEADLAGSVEGNVTAPFAFARQAITAFRRNALDARGRRGTLLFTGATASVRGNVTTSSFAAGKHALRALSQSLAKEFGQENIHVAHAIIDGGILTDRSVSYRPAEFKTNEDIRLNPDSIAQAYLYLTNQDRSSWTWELDLRPAHEKW</sequence>
<dbReference type="PRINTS" id="PR00081">
    <property type="entry name" value="GDHRDH"/>
</dbReference>
<dbReference type="EMBL" id="KN840651">
    <property type="protein sequence ID" value="KIP02822.1"/>
    <property type="molecule type" value="Genomic_DNA"/>
</dbReference>
<reference evidence="1 2" key="1">
    <citation type="journal article" date="2014" name="PLoS Genet.">
        <title>Analysis of the Phlebiopsis gigantea genome, transcriptome and secretome provides insight into its pioneer colonization strategies of wood.</title>
        <authorList>
            <person name="Hori C."/>
            <person name="Ishida T."/>
            <person name="Igarashi K."/>
            <person name="Samejima M."/>
            <person name="Suzuki H."/>
            <person name="Master E."/>
            <person name="Ferreira P."/>
            <person name="Ruiz-Duenas F.J."/>
            <person name="Held B."/>
            <person name="Canessa P."/>
            <person name="Larrondo L.F."/>
            <person name="Schmoll M."/>
            <person name="Druzhinina I.S."/>
            <person name="Kubicek C.P."/>
            <person name="Gaskell J.A."/>
            <person name="Kersten P."/>
            <person name="St John F."/>
            <person name="Glasner J."/>
            <person name="Sabat G."/>
            <person name="Splinter BonDurant S."/>
            <person name="Syed K."/>
            <person name="Yadav J."/>
            <person name="Mgbeahuruike A.C."/>
            <person name="Kovalchuk A."/>
            <person name="Asiegbu F.O."/>
            <person name="Lackner G."/>
            <person name="Hoffmeister D."/>
            <person name="Rencoret J."/>
            <person name="Gutierrez A."/>
            <person name="Sun H."/>
            <person name="Lindquist E."/>
            <person name="Barry K."/>
            <person name="Riley R."/>
            <person name="Grigoriev I.V."/>
            <person name="Henrissat B."/>
            <person name="Kues U."/>
            <person name="Berka R.M."/>
            <person name="Martinez A.T."/>
            <person name="Covert S.F."/>
            <person name="Blanchette R.A."/>
            <person name="Cullen D."/>
        </authorList>
    </citation>
    <scope>NUCLEOTIDE SEQUENCE [LARGE SCALE GENOMIC DNA]</scope>
    <source>
        <strain evidence="1 2">11061_1 CR5-6</strain>
    </source>
</reference>
<dbReference type="AlphaFoldDB" id="A0A0C3S129"/>
<dbReference type="InterPro" id="IPR002347">
    <property type="entry name" value="SDR_fam"/>
</dbReference>
<evidence type="ECO:0000313" key="1">
    <source>
        <dbReference type="EMBL" id="KIP02822.1"/>
    </source>
</evidence>
<proteinExistence type="predicted"/>
<gene>
    <name evidence="1" type="ORF">PHLGIDRAFT_32053</name>
</gene>
<dbReference type="STRING" id="745531.A0A0C3S129"/>
<dbReference type="PANTHER" id="PTHR43431">
    <property type="entry name" value="OXIDOREDUCTASE, SHORT CHAIN DEHYDROGENASE/REDUCTASE FAMILY (AFU_ORTHOLOGUE AFUA_5G14000)"/>
    <property type="match status" value="1"/>
</dbReference>
<dbReference type="OrthoDB" id="5399006at2759"/>
<dbReference type="HOGENOM" id="CLU_010194_17_0_1"/>
<dbReference type="Gene3D" id="3.40.50.720">
    <property type="entry name" value="NAD(P)-binding Rossmann-like Domain"/>
    <property type="match status" value="1"/>
</dbReference>
<evidence type="ECO:0000313" key="2">
    <source>
        <dbReference type="Proteomes" id="UP000053257"/>
    </source>
</evidence>
<dbReference type="InterPro" id="IPR036291">
    <property type="entry name" value="NAD(P)-bd_dom_sf"/>
</dbReference>
<organism evidence="1 2">
    <name type="scientific">Phlebiopsis gigantea (strain 11061_1 CR5-6)</name>
    <name type="common">White-rot fungus</name>
    <name type="synonym">Peniophora gigantea</name>
    <dbReference type="NCBI Taxonomy" id="745531"/>
    <lineage>
        <taxon>Eukaryota</taxon>
        <taxon>Fungi</taxon>
        <taxon>Dikarya</taxon>
        <taxon>Basidiomycota</taxon>
        <taxon>Agaricomycotina</taxon>
        <taxon>Agaricomycetes</taxon>
        <taxon>Polyporales</taxon>
        <taxon>Phanerochaetaceae</taxon>
        <taxon>Phlebiopsis</taxon>
    </lineage>
</organism>
<keyword evidence="2" id="KW-1185">Reference proteome</keyword>
<dbReference type="SUPFAM" id="SSF51735">
    <property type="entry name" value="NAD(P)-binding Rossmann-fold domains"/>
    <property type="match status" value="1"/>
</dbReference>